<accession>A0A9N8ZJS8</accession>
<dbReference type="SUPFAM" id="SSF54211">
    <property type="entry name" value="Ribosomal protein S5 domain 2-like"/>
    <property type="match status" value="1"/>
</dbReference>
<dbReference type="FunFam" id="1.20.1440.340:FF:000003">
    <property type="entry name" value="GAL1p Galactokinase"/>
    <property type="match status" value="1"/>
</dbReference>
<dbReference type="GO" id="GO:0005524">
    <property type="term" value="F:ATP binding"/>
    <property type="evidence" value="ECO:0007669"/>
    <property type="project" value="UniProtKB-KW"/>
</dbReference>
<dbReference type="Pfam" id="PF00288">
    <property type="entry name" value="GHMP_kinases_N"/>
    <property type="match status" value="1"/>
</dbReference>
<dbReference type="GO" id="GO:0005829">
    <property type="term" value="C:cytosol"/>
    <property type="evidence" value="ECO:0007669"/>
    <property type="project" value="TreeGrafter"/>
</dbReference>
<evidence type="ECO:0000256" key="4">
    <source>
        <dbReference type="ARBA" id="ARBA00019487"/>
    </source>
</evidence>
<feature type="domain" description="GHMP kinase N-terminal" evidence="13">
    <location>
        <begin position="127"/>
        <end position="214"/>
    </location>
</feature>
<dbReference type="InterPro" id="IPR020568">
    <property type="entry name" value="Ribosomal_Su5_D2-typ_SF"/>
</dbReference>
<dbReference type="OrthoDB" id="187738at2759"/>
<evidence type="ECO:0000256" key="2">
    <source>
        <dbReference type="ARBA" id="ARBA00006566"/>
    </source>
</evidence>
<dbReference type="PROSITE" id="PS00627">
    <property type="entry name" value="GHMP_KINASES_ATP"/>
    <property type="match status" value="1"/>
</dbReference>
<evidence type="ECO:0000259" key="15">
    <source>
        <dbReference type="Pfam" id="PF10509"/>
    </source>
</evidence>
<dbReference type="SUPFAM" id="SSF55060">
    <property type="entry name" value="GHMP Kinase, C-terminal domain"/>
    <property type="match status" value="1"/>
</dbReference>
<reference evidence="16" key="1">
    <citation type="submission" date="2021-06" db="EMBL/GenBank/DDBJ databases">
        <authorList>
            <person name="Kallberg Y."/>
            <person name="Tangrot J."/>
            <person name="Rosling A."/>
        </authorList>
    </citation>
    <scope>NUCLEOTIDE SEQUENCE</scope>
    <source>
        <strain evidence="16">BR232B</strain>
    </source>
</reference>
<organism evidence="16 17">
    <name type="scientific">Paraglomus brasilianum</name>
    <dbReference type="NCBI Taxonomy" id="144538"/>
    <lineage>
        <taxon>Eukaryota</taxon>
        <taxon>Fungi</taxon>
        <taxon>Fungi incertae sedis</taxon>
        <taxon>Mucoromycota</taxon>
        <taxon>Glomeromycotina</taxon>
        <taxon>Glomeromycetes</taxon>
        <taxon>Paraglomerales</taxon>
        <taxon>Paraglomeraceae</taxon>
        <taxon>Paraglomus</taxon>
    </lineage>
</organism>
<comment type="pathway">
    <text evidence="1">Carbohydrate metabolism; galactose metabolism.</text>
</comment>
<dbReference type="Pfam" id="PF10509">
    <property type="entry name" value="GalKase_gal_bdg"/>
    <property type="match status" value="1"/>
</dbReference>
<feature type="domain" description="GHMP kinase C-terminal" evidence="14">
    <location>
        <begin position="400"/>
        <end position="473"/>
    </location>
</feature>
<evidence type="ECO:0000313" key="17">
    <source>
        <dbReference type="Proteomes" id="UP000789739"/>
    </source>
</evidence>
<comment type="similarity">
    <text evidence="2">Belongs to the GHMP kinase family. GalK subfamily.</text>
</comment>
<dbReference type="Gene3D" id="3.30.230.10">
    <property type="match status" value="1"/>
</dbReference>
<dbReference type="InterPro" id="IPR006203">
    <property type="entry name" value="GHMP_knse_ATP-bd_CS"/>
</dbReference>
<keyword evidence="5" id="KW-0808">Transferase</keyword>
<keyword evidence="17" id="KW-1185">Reference proteome</keyword>
<dbReference type="Gene3D" id="3.30.70.3170">
    <property type="match status" value="1"/>
</dbReference>
<keyword evidence="10" id="KW-0119">Carbohydrate metabolism</keyword>
<comment type="caution">
    <text evidence="16">The sequence shown here is derived from an EMBL/GenBank/DDBJ whole genome shotgun (WGS) entry which is preliminary data.</text>
</comment>
<protein>
    <recommendedName>
        <fullName evidence="4">Galactokinase</fullName>
        <ecNumber evidence="3">2.7.1.6</ecNumber>
    </recommendedName>
    <alternativeName>
        <fullName evidence="11">Galactose kinase</fullName>
    </alternativeName>
</protein>
<dbReference type="InterPro" id="IPR006204">
    <property type="entry name" value="GHMP_kinase_N_dom"/>
</dbReference>
<dbReference type="PANTHER" id="PTHR10457">
    <property type="entry name" value="MEVALONATE KINASE/GALACTOKINASE"/>
    <property type="match status" value="1"/>
</dbReference>
<dbReference type="Proteomes" id="UP000789739">
    <property type="component" value="Unassembled WGS sequence"/>
</dbReference>
<keyword evidence="8" id="KW-0067">ATP-binding</keyword>
<gene>
    <name evidence="16" type="ORF">PBRASI_LOCUS2462</name>
</gene>
<dbReference type="EMBL" id="CAJVPI010000193">
    <property type="protein sequence ID" value="CAG8498133.1"/>
    <property type="molecule type" value="Genomic_DNA"/>
</dbReference>
<keyword evidence="7" id="KW-0418">Kinase</keyword>
<evidence type="ECO:0000259" key="13">
    <source>
        <dbReference type="Pfam" id="PF00288"/>
    </source>
</evidence>
<dbReference type="NCBIfam" id="TIGR00131">
    <property type="entry name" value="gal_kin"/>
    <property type="match status" value="1"/>
</dbReference>
<feature type="domain" description="Galactokinase N-terminal" evidence="15">
    <location>
        <begin position="34"/>
        <end position="82"/>
    </location>
</feature>
<evidence type="ECO:0000256" key="1">
    <source>
        <dbReference type="ARBA" id="ARBA00004947"/>
    </source>
</evidence>
<evidence type="ECO:0000259" key="14">
    <source>
        <dbReference type="Pfam" id="PF08544"/>
    </source>
</evidence>
<name>A0A9N8ZJS8_9GLOM</name>
<dbReference type="AlphaFoldDB" id="A0A9N8ZJS8"/>
<dbReference type="PANTHER" id="PTHR10457:SF7">
    <property type="entry name" value="GALACTOKINASE-RELATED"/>
    <property type="match status" value="1"/>
</dbReference>
<proteinExistence type="inferred from homology"/>
<dbReference type="Gene3D" id="1.20.1440.340">
    <property type="match status" value="1"/>
</dbReference>
<evidence type="ECO:0000256" key="10">
    <source>
        <dbReference type="ARBA" id="ARBA00023277"/>
    </source>
</evidence>
<comment type="catalytic activity">
    <reaction evidence="12">
        <text>alpha-D-galactose + ATP = alpha-D-galactose 1-phosphate + ADP + H(+)</text>
        <dbReference type="Rhea" id="RHEA:13553"/>
        <dbReference type="ChEBI" id="CHEBI:15378"/>
        <dbReference type="ChEBI" id="CHEBI:28061"/>
        <dbReference type="ChEBI" id="CHEBI:30616"/>
        <dbReference type="ChEBI" id="CHEBI:58336"/>
        <dbReference type="ChEBI" id="CHEBI:456216"/>
        <dbReference type="EC" id="2.7.1.6"/>
    </reaction>
    <physiologicalReaction direction="left-to-right" evidence="12">
        <dbReference type="Rhea" id="RHEA:13554"/>
    </physiologicalReaction>
</comment>
<evidence type="ECO:0000256" key="8">
    <source>
        <dbReference type="ARBA" id="ARBA00022840"/>
    </source>
</evidence>
<dbReference type="GO" id="GO:0006012">
    <property type="term" value="P:galactose metabolic process"/>
    <property type="evidence" value="ECO:0007669"/>
    <property type="project" value="UniProtKB-KW"/>
</dbReference>
<evidence type="ECO:0000256" key="3">
    <source>
        <dbReference type="ARBA" id="ARBA00012315"/>
    </source>
</evidence>
<dbReference type="InterPro" id="IPR014721">
    <property type="entry name" value="Ribsml_uS5_D2-typ_fold_subgr"/>
</dbReference>
<dbReference type="InterPro" id="IPR006206">
    <property type="entry name" value="Mevalonate/galactokinase"/>
</dbReference>
<evidence type="ECO:0000256" key="9">
    <source>
        <dbReference type="ARBA" id="ARBA00023144"/>
    </source>
</evidence>
<dbReference type="PRINTS" id="PR00959">
    <property type="entry name" value="MEVGALKINASE"/>
</dbReference>
<dbReference type="InterPro" id="IPR036554">
    <property type="entry name" value="GHMP_kinase_C_sf"/>
</dbReference>
<dbReference type="PRINTS" id="PR00473">
    <property type="entry name" value="GALCTOKINASE"/>
</dbReference>
<dbReference type="PIRSF" id="PIRSF000530">
    <property type="entry name" value="Galactokinase"/>
    <property type="match status" value="1"/>
</dbReference>
<evidence type="ECO:0000256" key="6">
    <source>
        <dbReference type="ARBA" id="ARBA00022741"/>
    </source>
</evidence>
<evidence type="ECO:0000256" key="11">
    <source>
        <dbReference type="ARBA" id="ARBA00029590"/>
    </source>
</evidence>
<dbReference type="Pfam" id="PF08544">
    <property type="entry name" value="GHMP_kinases_C"/>
    <property type="match status" value="1"/>
</dbReference>
<dbReference type="GO" id="GO:0004335">
    <property type="term" value="F:galactokinase activity"/>
    <property type="evidence" value="ECO:0007669"/>
    <property type="project" value="UniProtKB-EC"/>
</dbReference>
<keyword evidence="6" id="KW-0547">Nucleotide-binding</keyword>
<keyword evidence="9" id="KW-0299">Galactose metabolism</keyword>
<dbReference type="PROSITE" id="PS00106">
    <property type="entry name" value="GALACTOKINASE"/>
    <property type="match status" value="1"/>
</dbReference>
<dbReference type="InterPro" id="IPR019539">
    <property type="entry name" value="GalKase_N"/>
</dbReference>
<evidence type="ECO:0000256" key="12">
    <source>
        <dbReference type="ARBA" id="ARBA00049538"/>
    </source>
</evidence>
<evidence type="ECO:0000256" key="5">
    <source>
        <dbReference type="ARBA" id="ARBA00022679"/>
    </source>
</evidence>
<sequence length="504" mass="55991">MADAIPTLSLSEFIRAYPEHNRQSQYSRYHELAKRFRSVYNREPNFIARAPGRVNLIGEHIDYVGFGVLPMAISGDILIAVSVDDDSSTVRIKNVDDSKYKSREWQYEGDEQIVTIENDEGSVEWSNYFKCGYKGILQRFKLFCPKGLLCLVDGNVPPGAGLSSSSAFVCCAAIAVSYANNIETDKTTMAKIAIECERYIGVNGGGMDQTTSIFAVTNQALYISFRPTLHPTLIKLPSLSPPLTFVVSNSLVTSNKAATAQTNYNLRVVETKLAAYYLGTVIMRKGCDTLWDVANQYMDGKEIDSKSLRELANIVEEKIGNKQLGYSIVELTELLSLTSEQVTEKFLTKFPVRAKTFHLYKRAKHVFEEAARVLEFYSLCQTSTHSDESMTGHIKADQVYSELGQLMNSSHDSCRDLYDCSCVEVDELVRVCLECGAKGSRLTGAGWGGCVVSIVSGNESEEFISKVTEKYYNVRFPDLPKERLSEVIFETLPGAGAAVITTLQ</sequence>
<dbReference type="InterPro" id="IPR000705">
    <property type="entry name" value="Galactokinase"/>
</dbReference>
<dbReference type="InterPro" id="IPR019741">
    <property type="entry name" value="Galactokinase_CS"/>
</dbReference>
<dbReference type="EC" id="2.7.1.6" evidence="3"/>
<evidence type="ECO:0000256" key="7">
    <source>
        <dbReference type="ARBA" id="ARBA00022777"/>
    </source>
</evidence>
<evidence type="ECO:0000313" key="16">
    <source>
        <dbReference type="EMBL" id="CAG8498133.1"/>
    </source>
</evidence>
<dbReference type="InterPro" id="IPR013750">
    <property type="entry name" value="GHMP_kinase_C_dom"/>
</dbReference>